<dbReference type="AlphaFoldDB" id="A0A1Z4EX18"/>
<dbReference type="InterPro" id="IPR023393">
    <property type="entry name" value="START-like_dom_sf"/>
</dbReference>
<proteinExistence type="predicted"/>
<organism evidence="1 2">
    <name type="scientific">[Mycobacterium] stephanolepidis</name>
    <dbReference type="NCBI Taxonomy" id="1520670"/>
    <lineage>
        <taxon>Bacteria</taxon>
        <taxon>Bacillati</taxon>
        <taxon>Actinomycetota</taxon>
        <taxon>Actinomycetes</taxon>
        <taxon>Mycobacteriales</taxon>
        <taxon>Mycobacteriaceae</taxon>
        <taxon>Mycobacteroides</taxon>
    </lineage>
</organism>
<dbReference type="Proteomes" id="UP000217954">
    <property type="component" value="Chromosome"/>
</dbReference>
<dbReference type="Pfam" id="PF10604">
    <property type="entry name" value="Polyketide_cyc2"/>
    <property type="match status" value="1"/>
</dbReference>
<dbReference type="Gene3D" id="3.30.530.20">
    <property type="match status" value="1"/>
</dbReference>
<name>A0A1Z4EX18_9MYCO</name>
<evidence type="ECO:0000313" key="1">
    <source>
        <dbReference type="EMBL" id="BAX97520.1"/>
    </source>
</evidence>
<dbReference type="RefSeq" id="WP_096501113.1">
    <property type="nucleotide sequence ID" value="NZ_AP018165.1"/>
</dbReference>
<reference evidence="2" key="1">
    <citation type="journal article" date="2017" name="Genome Announc.">
        <title>Complete Genome Sequence of Mycobacterium stephanolepidis.</title>
        <authorList>
            <person name="Fukano H."/>
            <person name="Yoshida M."/>
            <person name="Katayama Y."/>
            <person name="Omatsu T."/>
            <person name="Mizutani T."/>
            <person name="Kurata O."/>
            <person name="Wada S."/>
            <person name="Hoshino Y."/>
        </authorList>
    </citation>
    <scope>NUCLEOTIDE SEQUENCE [LARGE SCALE GENOMIC DNA]</scope>
    <source>
        <strain evidence="2">NJB0901</strain>
    </source>
</reference>
<evidence type="ECO:0000313" key="2">
    <source>
        <dbReference type="Proteomes" id="UP000217954"/>
    </source>
</evidence>
<dbReference type="CDD" id="cd07821">
    <property type="entry name" value="PYR_PYL_RCAR_like"/>
    <property type="match status" value="1"/>
</dbReference>
<dbReference type="OrthoDB" id="4459835at2"/>
<dbReference type="KEGG" id="mste:MSTE_02206"/>
<accession>A0A1Z4EX18</accession>
<dbReference type="SUPFAM" id="SSF55961">
    <property type="entry name" value="Bet v1-like"/>
    <property type="match status" value="1"/>
</dbReference>
<keyword evidence="2" id="KW-1185">Reference proteome</keyword>
<reference evidence="1 2" key="2">
    <citation type="journal article" date="2017" name="Int. J. Syst. Evol. Microbiol.">
        <title>Mycobacterium stephanolepidis sp. nov., a rapidly growing species related to Mycobacterium chelonae, isolated from marine teleost fish, Stephanolepis cirrhifer.</title>
        <authorList>
            <person name="Fukano H."/>
            <person name="Wada S."/>
            <person name="Kurata O."/>
            <person name="Katayama K."/>
            <person name="Fujiwara N."/>
            <person name="Hoshino Y."/>
        </authorList>
    </citation>
    <scope>NUCLEOTIDE SEQUENCE [LARGE SCALE GENOMIC DNA]</scope>
    <source>
        <strain evidence="1 2">NJB0901</strain>
    </source>
</reference>
<dbReference type="InterPro" id="IPR019587">
    <property type="entry name" value="Polyketide_cyclase/dehydratase"/>
</dbReference>
<protein>
    <submittedName>
        <fullName evidence="1">Polyketide cyclase</fullName>
    </submittedName>
</protein>
<dbReference type="EMBL" id="AP018165">
    <property type="protein sequence ID" value="BAX97520.1"/>
    <property type="molecule type" value="Genomic_DNA"/>
</dbReference>
<gene>
    <name evidence="1" type="ORF">MSTE_02206</name>
</gene>
<sequence length="147" mass="16079">MAIDGTIPPAPVRVQVVHTFTSAPEVVFDKLVQHESYELFGLKVTEVRDGETGRYGVGSARGLKVGLLPEFWEATITADRPTLIEYKIIKGSPLMQHWGRQELTHLPNGGTQLNYTIRFDMAIPGAAAITAKALTRAIIKGLPQLCP</sequence>